<dbReference type="PRINTS" id="PR01179">
    <property type="entry name" value="ODADCRBXLASE"/>
</dbReference>
<dbReference type="InterPro" id="IPR000183">
    <property type="entry name" value="Orn/DAP/Arg_de-COase"/>
</dbReference>
<dbReference type="Gene3D" id="2.40.37.10">
    <property type="entry name" value="Lyase, Ornithine Decarboxylase, Chain A, domain 1"/>
    <property type="match status" value="1"/>
</dbReference>
<dbReference type="InterPro" id="IPR022644">
    <property type="entry name" value="De-COase2_N"/>
</dbReference>
<dbReference type="InterPro" id="IPR009006">
    <property type="entry name" value="Ala_racemase/Decarboxylase_C"/>
</dbReference>
<dbReference type="GO" id="GO:0008836">
    <property type="term" value="F:diaminopimelate decarboxylase activity"/>
    <property type="evidence" value="ECO:0007669"/>
    <property type="project" value="UniProtKB-UniRule"/>
</dbReference>
<dbReference type="NCBIfam" id="TIGR01048">
    <property type="entry name" value="lysA"/>
    <property type="match status" value="1"/>
</dbReference>
<evidence type="ECO:0000256" key="4">
    <source>
        <dbReference type="ARBA" id="ARBA00023239"/>
    </source>
</evidence>
<organism evidence="7 8">
    <name type="scientific">Candidatus Thermofonsia Clade 1 bacterium</name>
    <dbReference type="NCBI Taxonomy" id="2364210"/>
    <lineage>
        <taxon>Bacteria</taxon>
        <taxon>Bacillati</taxon>
        <taxon>Chloroflexota</taxon>
        <taxon>Candidatus Thermofontia</taxon>
        <taxon>Candidatus Thermofonsia Clade 1</taxon>
    </lineage>
</organism>
<evidence type="ECO:0000256" key="3">
    <source>
        <dbReference type="ARBA" id="ARBA00022898"/>
    </source>
</evidence>
<dbReference type="EC" id="4.1.1.20" evidence="5"/>
<dbReference type="Pfam" id="PF02784">
    <property type="entry name" value="Orn_Arg_deC_N"/>
    <property type="match status" value="1"/>
</dbReference>
<evidence type="ECO:0000256" key="1">
    <source>
        <dbReference type="ARBA" id="ARBA00001933"/>
    </source>
</evidence>
<keyword evidence="3" id="KW-0663">Pyridoxal phosphate</keyword>
<dbReference type="Proteomes" id="UP000229681">
    <property type="component" value="Unassembled WGS sequence"/>
</dbReference>
<dbReference type="InterPro" id="IPR002986">
    <property type="entry name" value="DAP_deCOOHase_LysA"/>
</dbReference>
<evidence type="ECO:0000256" key="5">
    <source>
        <dbReference type="NCBIfam" id="TIGR01048"/>
    </source>
</evidence>
<dbReference type="AlphaFoldDB" id="A0A2M8PAI3"/>
<keyword evidence="4" id="KW-0456">Lyase</keyword>
<evidence type="ECO:0000313" key="8">
    <source>
        <dbReference type="Proteomes" id="UP000229681"/>
    </source>
</evidence>
<comment type="cofactor">
    <cofactor evidence="1">
        <name>pyridoxal 5'-phosphate</name>
        <dbReference type="ChEBI" id="CHEBI:597326"/>
    </cofactor>
</comment>
<sequence>EEIVFAGVGKTRQELTYALQLGVAWINVESSGELARIAQLAQALGVHPRLALRLNPDVRADTHPHIATGHAAAKFGLPIAEAEQILSAYRPERDPYRIEGVHVHIGSQLHSVERTVEALQAALSVIERFPFLRALNLGGGFPISYAGEPVPSIEAFAAAVRPLLAGRQVRLLLEPGRYIAAENGLLLVEVQYVKHTNSGTFYIVDGGMTELIRPALYSAIHDILPLRQSDAEPTLAHVVGPICESADVLRTHVTLPPLHEGDLLAVLQAGAYGAVMGSTYNARPLPSEIVLEGDSWRVARRRQTWQDLLREEDG</sequence>
<name>A0A2M8PAI3_9CHLR</name>
<dbReference type="CDD" id="cd06828">
    <property type="entry name" value="PLPDE_III_DapDC"/>
    <property type="match status" value="1"/>
</dbReference>
<dbReference type="InterPro" id="IPR029066">
    <property type="entry name" value="PLP-binding_barrel"/>
</dbReference>
<dbReference type="PANTHER" id="PTHR43727:SF2">
    <property type="entry name" value="GROUP IV DECARBOXYLASE"/>
    <property type="match status" value="1"/>
</dbReference>
<keyword evidence="2" id="KW-0210">Decarboxylase</keyword>
<dbReference type="SUPFAM" id="SSF51419">
    <property type="entry name" value="PLP-binding barrel"/>
    <property type="match status" value="1"/>
</dbReference>
<dbReference type="EMBL" id="PGTM01000343">
    <property type="protein sequence ID" value="PJF34557.1"/>
    <property type="molecule type" value="Genomic_DNA"/>
</dbReference>
<dbReference type="SUPFAM" id="SSF50621">
    <property type="entry name" value="Alanine racemase C-terminal domain-like"/>
    <property type="match status" value="1"/>
</dbReference>
<accession>A0A2M8PAI3</accession>
<gene>
    <name evidence="7" type="primary">lysA</name>
    <name evidence="7" type="ORF">CUN49_15065</name>
</gene>
<dbReference type="GO" id="GO:0009089">
    <property type="term" value="P:lysine biosynthetic process via diaminopimelate"/>
    <property type="evidence" value="ECO:0007669"/>
    <property type="project" value="UniProtKB-UniRule"/>
</dbReference>
<evidence type="ECO:0000256" key="2">
    <source>
        <dbReference type="ARBA" id="ARBA00022793"/>
    </source>
</evidence>
<reference evidence="7 8" key="1">
    <citation type="submission" date="2017-11" db="EMBL/GenBank/DDBJ databases">
        <title>Evolution of Phototrophy in the Chloroflexi Phylum Driven by Horizontal Gene Transfer.</title>
        <authorList>
            <person name="Ward L.M."/>
            <person name="Hemp J."/>
            <person name="Shih P.M."/>
            <person name="Mcglynn S.E."/>
            <person name="Fischer W."/>
        </authorList>
    </citation>
    <scope>NUCLEOTIDE SEQUENCE [LARGE SCALE GENOMIC DNA]</scope>
    <source>
        <strain evidence="7">JP3_13</strain>
    </source>
</reference>
<evidence type="ECO:0000259" key="6">
    <source>
        <dbReference type="Pfam" id="PF02784"/>
    </source>
</evidence>
<comment type="caution">
    <text evidence="7">The sequence shown here is derived from an EMBL/GenBank/DDBJ whole genome shotgun (WGS) entry which is preliminary data.</text>
</comment>
<dbReference type="Gene3D" id="3.20.20.10">
    <property type="entry name" value="Alanine racemase"/>
    <property type="match status" value="1"/>
</dbReference>
<evidence type="ECO:0000313" key="7">
    <source>
        <dbReference type="EMBL" id="PJF34557.1"/>
    </source>
</evidence>
<dbReference type="PANTHER" id="PTHR43727">
    <property type="entry name" value="DIAMINOPIMELATE DECARBOXYLASE"/>
    <property type="match status" value="1"/>
</dbReference>
<proteinExistence type="predicted"/>
<feature type="domain" description="Orn/DAP/Arg decarboxylase 2 N-terminal" evidence="6">
    <location>
        <begin position="1"/>
        <end position="181"/>
    </location>
</feature>
<feature type="non-terminal residue" evidence="7">
    <location>
        <position position="1"/>
    </location>
</feature>
<protein>
    <recommendedName>
        <fullName evidence="5">Diaminopimelate decarboxylase</fullName>
        <ecNumber evidence="5">4.1.1.20</ecNumber>
    </recommendedName>
</protein>